<sequence>MYRIAKEFGFSASHQLPQLDPGHKCAHLHGHNYTVTVFLSSPGLDERGFIVDFADLAPVKAFLDSCWDHRHLNDCVPVPPTSEHLARFLFDWCRDNLPLPGAQALEAVRVSESESTWAEYQPDSSEAPPQSEATEGAA</sequence>
<keyword evidence="4 8" id="KW-0479">Metal-binding</keyword>
<reference evidence="12 13" key="1">
    <citation type="submission" date="2020-04" db="EMBL/GenBank/DDBJ databases">
        <title>MicrobeNet Type strains.</title>
        <authorList>
            <person name="Nicholson A.C."/>
        </authorList>
    </citation>
    <scope>NUCLEOTIDE SEQUENCE [LARGE SCALE GENOMIC DNA]</scope>
    <source>
        <strain evidence="12 13">ATCC 23612</strain>
    </source>
</reference>
<evidence type="ECO:0000313" key="13">
    <source>
        <dbReference type="Proteomes" id="UP000553209"/>
    </source>
</evidence>
<evidence type="ECO:0000256" key="11">
    <source>
        <dbReference type="SAM" id="MobiDB-lite"/>
    </source>
</evidence>
<evidence type="ECO:0000256" key="2">
    <source>
        <dbReference type="ARBA" id="ARBA00008900"/>
    </source>
</evidence>
<dbReference type="Pfam" id="PF01242">
    <property type="entry name" value="PTPS"/>
    <property type="match status" value="1"/>
</dbReference>
<evidence type="ECO:0000256" key="7">
    <source>
        <dbReference type="ARBA" id="ARBA00048807"/>
    </source>
</evidence>
<evidence type="ECO:0000256" key="4">
    <source>
        <dbReference type="ARBA" id="ARBA00022723"/>
    </source>
</evidence>
<dbReference type="EC" id="4.-.-.-" evidence="8"/>
<feature type="binding site" evidence="10">
    <location>
        <position position="14"/>
    </location>
    <ligand>
        <name>Zn(2+)</name>
        <dbReference type="ChEBI" id="CHEBI:29105"/>
    </ligand>
</feature>
<dbReference type="GO" id="GO:0070497">
    <property type="term" value="F:6-carboxytetrahydropterin synthase activity"/>
    <property type="evidence" value="ECO:0007669"/>
    <property type="project" value="UniProtKB-EC"/>
</dbReference>
<feature type="region of interest" description="Disordered" evidence="11">
    <location>
        <begin position="115"/>
        <end position="138"/>
    </location>
</feature>
<feature type="binding site" evidence="10">
    <location>
        <position position="29"/>
    </location>
    <ligand>
        <name>Zn(2+)</name>
        <dbReference type="ChEBI" id="CHEBI:29105"/>
    </ligand>
</feature>
<evidence type="ECO:0000256" key="3">
    <source>
        <dbReference type="ARBA" id="ARBA00018141"/>
    </source>
</evidence>
<evidence type="ECO:0000256" key="8">
    <source>
        <dbReference type="PIRNR" id="PIRNR006113"/>
    </source>
</evidence>
<evidence type="ECO:0000256" key="9">
    <source>
        <dbReference type="PIRSR" id="PIRSR006113-1"/>
    </source>
</evidence>
<dbReference type="InterPro" id="IPR038418">
    <property type="entry name" value="6-PTP_synth/QueD_sf"/>
</dbReference>
<gene>
    <name evidence="12" type="ORF">HGB44_02930</name>
</gene>
<name>A0A7X6MBC1_9ACTN</name>
<comment type="cofactor">
    <cofactor evidence="8 10">
        <name>Zn(2+)</name>
        <dbReference type="ChEBI" id="CHEBI:29105"/>
    </cofactor>
    <text evidence="8 10">Binds 1 zinc ion per subunit.</text>
</comment>
<feature type="active site" description="Charge relay system" evidence="9">
    <location>
        <position position="69"/>
    </location>
</feature>
<evidence type="ECO:0000256" key="10">
    <source>
        <dbReference type="PIRSR" id="PIRSR006113-2"/>
    </source>
</evidence>
<dbReference type="GO" id="GO:0046872">
    <property type="term" value="F:metal ion binding"/>
    <property type="evidence" value="ECO:0007669"/>
    <property type="project" value="UniProtKB-KW"/>
</dbReference>
<dbReference type="Gene3D" id="3.30.479.10">
    <property type="entry name" value="6-pyruvoyl tetrahydropterin synthase/QueD"/>
    <property type="match status" value="2"/>
</dbReference>
<dbReference type="RefSeq" id="WP_061080760.1">
    <property type="nucleotide sequence ID" value="NZ_JAAXPG010000002.1"/>
</dbReference>
<keyword evidence="6 8" id="KW-0456">Lyase</keyword>
<dbReference type="AlphaFoldDB" id="A0A7X6MBC1"/>
<dbReference type="PIRSF" id="PIRSF006113">
    <property type="entry name" value="PTP_synth"/>
    <property type="match status" value="1"/>
</dbReference>
<feature type="active site" description="Proton acceptor" evidence="9">
    <location>
        <position position="25"/>
    </location>
</feature>
<feature type="active site" description="Charge relay system" evidence="9">
    <location>
        <position position="112"/>
    </location>
</feature>
<proteinExistence type="inferred from homology"/>
<keyword evidence="5 8" id="KW-0862">Zinc</keyword>
<organism evidence="12 13">
    <name type="scientific">Nocardiopsis alborubida</name>
    <dbReference type="NCBI Taxonomy" id="146802"/>
    <lineage>
        <taxon>Bacteria</taxon>
        <taxon>Bacillati</taxon>
        <taxon>Actinomycetota</taxon>
        <taxon>Actinomycetes</taxon>
        <taxon>Streptosporangiales</taxon>
        <taxon>Nocardiopsidaceae</taxon>
        <taxon>Nocardiopsis</taxon>
    </lineage>
</organism>
<comment type="caution">
    <text evidence="12">The sequence shown here is derived from an EMBL/GenBank/DDBJ whole genome shotgun (WGS) entry which is preliminary data.</text>
</comment>
<comment type="similarity">
    <text evidence="2 8">Belongs to the PTPS family. QueD subfamily.</text>
</comment>
<keyword evidence="8" id="KW-0671">Queuosine biosynthesis</keyword>
<evidence type="ECO:0000256" key="6">
    <source>
        <dbReference type="ARBA" id="ARBA00023239"/>
    </source>
</evidence>
<feature type="binding site" evidence="10">
    <location>
        <position position="31"/>
    </location>
    <ligand>
        <name>Zn(2+)</name>
        <dbReference type="ChEBI" id="CHEBI:29105"/>
    </ligand>
</feature>
<comment type="catalytic activity">
    <reaction evidence="7 8">
        <text>7,8-dihydroneopterin 3'-triphosphate + H2O = 6-carboxy-5,6,7,8-tetrahydropterin + triphosphate + acetaldehyde + 2 H(+)</text>
        <dbReference type="Rhea" id="RHEA:27966"/>
        <dbReference type="ChEBI" id="CHEBI:15343"/>
        <dbReference type="ChEBI" id="CHEBI:15377"/>
        <dbReference type="ChEBI" id="CHEBI:15378"/>
        <dbReference type="ChEBI" id="CHEBI:18036"/>
        <dbReference type="ChEBI" id="CHEBI:58462"/>
        <dbReference type="ChEBI" id="CHEBI:61032"/>
        <dbReference type="EC" id="4.1.2.50"/>
    </reaction>
</comment>
<accession>A0A7X6MBC1</accession>
<dbReference type="Proteomes" id="UP000553209">
    <property type="component" value="Unassembled WGS sequence"/>
</dbReference>
<dbReference type="UniPathway" id="UPA00391"/>
<dbReference type="GO" id="GO:0008616">
    <property type="term" value="P:tRNA queuosine(34) biosynthetic process"/>
    <property type="evidence" value="ECO:0007669"/>
    <property type="project" value="UniProtKB-KW"/>
</dbReference>
<dbReference type="SUPFAM" id="SSF55620">
    <property type="entry name" value="Tetrahydrobiopterin biosynthesis enzymes-like"/>
    <property type="match status" value="1"/>
</dbReference>
<evidence type="ECO:0000313" key="12">
    <source>
        <dbReference type="EMBL" id="NKY96630.1"/>
    </source>
</evidence>
<dbReference type="PANTHER" id="PTHR12589:SF7">
    <property type="entry name" value="6-PYRUVOYL TETRAHYDROBIOPTERIN SYNTHASE"/>
    <property type="match status" value="1"/>
</dbReference>
<dbReference type="InterPro" id="IPR007115">
    <property type="entry name" value="6-PTP_synth/QueD"/>
</dbReference>
<keyword evidence="13" id="KW-1185">Reference proteome</keyword>
<evidence type="ECO:0000256" key="5">
    <source>
        <dbReference type="ARBA" id="ARBA00022833"/>
    </source>
</evidence>
<comment type="pathway">
    <text evidence="1 8">Purine metabolism; 7-cyano-7-deazaguanine biosynthesis.</text>
</comment>
<dbReference type="PANTHER" id="PTHR12589">
    <property type="entry name" value="PYRUVOYL TETRAHYDROBIOPTERIN SYNTHASE"/>
    <property type="match status" value="1"/>
</dbReference>
<evidence type="ECO:0000256" key="1">
    <source>
        <dbReference type="ARBA" id="ARBA00005061"/>
    </source>
</evidence>
<protein>
    <recommendedName>
        <fullName evidence="3 8">6-carboxy-5,6,7,8-tetrahydropterin synthase</fullName>
        <ecNumber evidence="8">4.-.-.-</ecNumber>
    </recommendedName>
</protein>
<dbReference type="EMBL" id="JAAXPG010000002">
    <property type="protein sequence ID" value="NKY96630.1"/>
    <property type="molecule type" value="Genomic_DNA"/>
</dbReference>